<organism evidence="2 3">
    <name type="scientific">Sphingobacterium haloxyli</name>
    <dbReference type="NCBI Taxonomy" id="2100533"/>
    <lineage>
        <taxon>Bacteria</taxon>
        <taxon>Pseudomonadati</taxon>
        <taxon>Bacteroidota</taxon>
        <taxon>Sphingobacteriia</taxon>
        <taxon>Sphingobacteriales</taxon>
        <taxon>Sphingobacteriaceae</taxon>
        <taxon>Sphingobacterium</taxon>
    </lineage>
</organism>
<evidence type="ECO:0000256" key="1">
    <source>
        <dbReference type="SAM" id="SignalP"/>
    </source>
</evidence>
<dbReference type="Proteomes" id="UP000239711">
    <property type="component" value="Unassembled WGS sequence"/>
</dbReference>
<accession>A0A2S9IZY4</accession>
<name>A0A2S9IZY4_9SPHI</name>
<keyword evidence="3" id="KW-1185">Reference proteome</keyword>
<protein>
    <recommendedName>
        <fullName evidence="4">Outer membrane protein beta-barrel domain-containing protein</fullName>
    </recommendedName>
</protein>
<evidence type="ECO:0000313" key="3">
    <source>
        <dbReference type="Proteomes" id="UP000239711"/>
    </source>
</evidence>
<gene>
    <name evidence="2" type="ORF">C5745_16830</name>
</gene>
<evidence type="ECO:0000313" key="2">
    <source>
        <dbReference type="EMBL" id="PRD46089.1"/>
    </source>
</evidence>
<feature type="signal peptide" evidence="1">
    <location>
        <begin position="1"/>
        <end position="19"/>
    </location>
</feature>
<reference evidence="2 3" key="1">
    <citation type="submission" date="2018-02" db="EMBL/GenBank/DDBJ databases">
        <title>The draft genome of Sphingobacterium sp. 5JN-11.</title>
        <authorList>
            <person name="Liu L."/>
            <person name="Li L."/>
            <person name="Liang L."/>
            <person name="Zhang X."/>
            <person name="Wang T."/>
        </authorList>
    </citation>
    <scope>NUCLEOTIDE SEQUENCE [LARGE SCALE GENOMIC DNA]</scope>
    <source>
        <strain evidence="2 3">5JN-11</strain>
    </source>
</reference>
<dbReference type="AlphaFoldDB" id="A0A2S9IZY4"/>
<feature type="chain" id="PRO_5015411194" description="Outer membrane protein beta-barrel domain-containing protein" evidence="1">
    <location>
        <begin position="20"/>
        <end position="618"/>
    </location>
</feature>
<evidence type="ECO:0008006" key="4">
    <source>
        <dbReference type="Google" id="ProtNLM"/>
    </source>
</evidence>
<dbReference type="OrthoDB" id="1488584at2"/>
<keyword evidence="1" id="KW-0732">Signal</keyword>
<dbReference type="RefSeq" id="WP_105718184.1">
    <property type="nucleotide sequence ID" value="NZ_PVBQ01000017.1"/>
</dbReference>
<sequence length="618" mass="70168">MKKILFFFLLSLIVLPAEAQDSVLTKLPTYRDAAYLAKLYKKASRASGRWEEYTEDKKNFINTLRKYNIEFTKESLCKNPFLQSECIAIYRTINSEIHNSIGTGDEQVVDPGPYILPPTSKSLLSTISSYSWQGAMLQGTASFMAQRFKDELTSYSVGLLLTKIENHKELEVLFQHSYKYIKNLNRTGVYYASDLNQLRYHAELDLQDLPQNSFESIRQKIPNTNRHLLFMLDETEFYYTLLQEFGRQSNPSQAIDILVDRYKTEHSELVTVQLLNYAFRDVQPSDRIWISADSLKDKDVNLFFKALLYQQLESAGSDIGLQVYVDNYAENFPALFRKLEDSFNSLRQSKTPSFDLLKDYLLQVFYIYEPILKVKYSNIGTHVDLPTMGKILTKTLDLSNTITEKQYSFIFPQLLSISTDIYPEIFISDSESFRLLSFLIDLTMVKDGGEVQDLIQAAVLPIGSAAIKRANKISVTINGYVGATIGAEGLKGADIKSTGLNYGLTAPIGFTLSFKNMAKKGSWSIFASVLDIGSLVNQNLSDEVSTDTDVRFEQFLAPGLGLFYNVGKSPFTLGVHGTYNPAKREYNSVDQHSRHIDTWRFNASVLVDIPFFNLHIGK</sequence>
<comment type="caution">
    <text evidence="2">The sequence shown here is derived from an EMBL/GenBank/DDBJ whole genome shotgun (WGS) entry which is preliminary data.</text>
</comment>
<proteinExistence type="predicted"/>
<dbReference type="EMBL" id="PVBQ01000017">
    <property type="protein sequence ID" value="PRD46089.1"/>
    <property type="molecule type" value="Genomic_DNA"/>
</dbReference>